<dbReference type="Pfam" id="PF00090">
    <property type="entry name" value="TSP_1"/>
    <property type="match status" value="1"/>
</dbReference>
<dbReference type="SMART" id="SM00209">
    <property type="entry name" value="TSP1"/>
    <property type="match status" value="1"/>
</dbReference>
<evidence type="ECO:0000313" key="5">
    <source>
        <dbReference type="RefSeq" id="XP_003740142.1"/>
    </source>
</evidence>
<keyword evidence="1" id="KW-1133">Transmembrane helix</keyword>
<organism evidence="4 5">
    <name type="scientific">Galendromus occidentalis</name>
    <name type="common">western predatory mite</name>
    <dbReference type="NCBI Taxonomy" id="34638"/>
    <lineage>
        <taxon>Eukaryota</taxon>
        <taxon>Metazoa</taxon>
        <taxon>Ecdysozoa</taxon>
        <taxon>Arthropoda</taxon>
        <taxon>Chelicerata</taxon>
        <taxon>Arachnida</taxon>
        <taxon>Acari</taxon>
        <taxon>Parasitiformes</taxon>
        <taxon>Mesostigmata</taxon>
        <taxon>Gamasina</taxon>
        <taxon>Phytoseioidea</taxon>
        <taxon>Phytoseiidae</taxon>
        <taxon>Typhlodrominae</taxon>
        <taxon>Galendromus</taxon>
    </lineage>
</organism>
<keyword evidence="2" id="KW-0732">Signal</keyword>
<dbReference type="InterPro" id="IPR056219">
    <property type="entry name" value="THSD1_D3"/>
</dbReference>
<keyword evidence="1" id="KW-0812">Transmembrane</keyword>
<dbReference type="Proteomes" id="UP000694867">
    <property type="component" value="Unplaced"/>
</dbReference>
<dbReference type="InterPro" id="IPR036383">
    <property type="entry name" value="TSP1_rpt_sf"/>
</dbReference>
<gene>
    <name evidence="5" type="primary">LOC100908399</name>
</gene>
<dbReference type="GO" id="GO:0071944">
    <property type="term" value="C:cell periphery"/>
    <property type="evidence" value="ECO:0007669"/>
    <property type="project" value="TreeGrafter"/>
</dbReference>
<protein>
    <submittedName>
        <fullName evidence="5">Thrombospondin type-1 domain-containing protein 1</fullName>
    </submittedName>
</protein>
<feature type="chain" id="PRO_5042566781" evidence="2">
    <location>
        <begin position="17"/>
        <end position="788"/>
    </location>
</feature>
<dbReference type="CTD" id="40225"/>
<feature type="signal peptide" evidence="2">
    <location>
        <begin position="1"/>
        <end position="16"/>
    </location>
</feature>
<dbReference type="PANTHER" id="PTHR16311:SF3">
    <property type="entry name" value="THROMBOSPONDIN TYPE-1 DOMAIN-CONTAINING PROTEIN 1"/>
    <property type="match status" value="1"/>
</dbReference>
<evidence type="ECO:0000256" key="1">
    <source>
        <dbReference type="SAM" id="Phobius"/>
    </source>
</evidence>
<reference evidence="5" key="1">
    <citation type="submission" date="2025-08" db="UniProtKB">
        <authorList>
            <consortium name="RefSeq"/>
        </authorList>
    </citation>
    <scope>IDENTIFICATION</scope>
</reference>
<dbReference type="SUPFAM" id="SSF82895">
    <property type="entry name" value="TSP-1 type 1 repeat"/>
    <property type="match status" value="1"/>
</dbReference>
<name>A0AAJ6QQ18_9ACAR</name>
<evidence type="ECO:0000256" key="2">
    <source>
        <dbReference type="SAM" id="SignalP"/>
    </source>
</evidence>
<dbReference type="PROSITE" id="PS50092">
    <property type="entry name" value="TSP1"/>
    <property type="match status" value="1"/>
</dbReference>
<feature type="domain" description="THSD1 third Ig-like" evidence="3">
    <location>
        <begin position="248"/>
        <end position="345"/>
    </location>
</feature>
<accession>A0AAJ6QQ18</accession>
<feature type="transmembrane region" description="Helical" evidence="1">
    <location>
        <begin position="559"/>
        <end position="586"/>
    </location>
</feature>
<dbReference type="PANTHER" id="PTHR16311">
    <property type="entry name" value="THROMBOSPONDIN TYPE I DOMAIN-CONTAINING 1"/>
    <property type="match status" value="1"/>
</dbReference>
<keyword evidence="1" id="KW-0472">Membrane</keyword>
<dbReference type="RefSeq" id="XP_003740142.1">
    <property type="nucleotide sequence ID" value="XM_003740094.2"/>
</dbReference>
<dbReference type="AlphaFoldDB" id="A0AAJ6QQ18"/>
<dbReference type="InterPro" id="IPR038877">
    <property type="entry name" value="THSD1"/>
</dbReference>
<dbReference type="Pfam" id="PF24311">
    <property type="entry name" value="THSD1_D3"/>
    <property type="match status" value="1"/>
</dbReference>
<keyword evidence="4" id="KW-1185">Reference proteome</keyword>
<dbReference type="KEGG" id="goe:100908399"/>
<evidence type="ECO:0000259" key="3">
    <source>
        <dbReference type="Pfam" id="PF24311"/>
    </source>
</evidence>
<dbReference type="InterPro" id="IPR000884">
    <property type="entry name" value="TSP1_rpt"/>
</dbReference>
<dbReference type="GeneID" id="100908399"/>
<dbReference type="Gene3D" id="2.20.100.10">
    <property type="entry name" value="Thrombospondin type-1 (TSP1) repeat"/>
    <property type="match status" value="1"/>
</dbReference>
<sequence>MDIGFKVLLLCGAVSCSFRTAPPDINPSALADDDSLDFYITGPERYVALSTDMTVFFTVPHNNTDALLARVVDKSGKTSTTSIPPSTPSGSVIIPCGMIHRAGNYTLELISRSNETVLARSRYDTVVEWPSVVVHVPLLIETHSSDAAVTFELPDKKCPPFHRETYTFQVDLLYLGDGGNSSWLHEIYLESKRVFSWREIEEQEVTFSCENFDRPGFYQVSLRCEDCEQGLAAIAKSQPIQAAWSGKYRINVAQQFIGTCFHGINIAYHFPPCTGNQDRLRVYGINEENPEGKYLLEKRLSRDRHAIVLSCHHFDGPYDKFCFHYVTFAKNRAVNSVDVHCRAVRDDSSEFGMWDEWSSWTFCTGNCGRGTQMRHRDCSRKKCKGEQVESRECDLPEKCPSTTAMPPDINLNQVATYCSCGCVLGVFKNTTVYFRASECAQSGSHTSWLLRPVFHNASSIIVRLTSARLADRDSFYIVVRDGIEPDGTMLAMITGGEERKLPLELRSISGPIRVDFIQRTAEVSPDVDFLMSFYEELQPRKISALAQIGLLYKISRLPYLHLVALLVVGSVLIVTATLCLVHRVALGRAISKQRRPSVFSIPPTSAEGQGPTDLLLSRDSLETVLSPSPSPSPTPTVISVPSRATTTPITANADAIYSSTGSPLRTNKKTSVLASLESLADVNNLVRKKLRKKNPSKLQRHSVMCTSSEFGSTSGTDGFEFDAYDYGCEDIPNSFFNSTTVVLPPFLSEKDLRMFRLPPSTVENIEVQDLTDSAETLAPLDEEESAAT</sequence>
<evidence type="ECO:0000313" key="4">
    <source>
        <dbReference type="Proteomes" id="UP000694867"/>
    </source>
</evidence>
<proteinExistence type="predicted"/>